<dbReference type="HAMAP" id="MF_01161">
    <property type="entry name" value="tRNA_Ile_lys_synt"/>
    <property type="match status" value="1"/>
</dbReference>
<comment type="caution">
    <text evidence="8">The sequence shown here is derived from an EMBL/GenBank/DDBJ whole genome shotgun (WGS) entry which is preliminary data.</text>
</comment>
<dbReference type="InterPro" id="IPR012094">
    <property type="entry name" value="tRNA_Ile_lys_synt"/>
</dbReference>
<evidence type="ECO:0000256" key="4">
    <source>
        <dbReference type="ARBA" id="ARBA00022741"/>
    </source>
</evidence>
<dbReference type="PANTHER" id="PTHR43033:SF1">
    <property type="entry name" value="TRNA(ILE)-LYSIDINE SYNTHASE-RELATED"/>
    <property type="match status" value="1"/>
</dbReference>
<dbReference type="EC" id="6.3.4.19" evidence="1"/>
<dbReference type="Gene3D" id="3.40.50.620">
    <property type="entry name" value="HUPs"/>
    <property type="match status" value="1"/>
</dbReference>
<feature type="non-terminal residue" evidence="8">
    <location>
        <position position="238"/>
    </location>
</feature>
<keyword evidence="3" id="KW-0819">tRNA processing</keyword>
<keyword evidence="4" id="KW-0547">Nucleotide-binding</keyword>
<protein>
    <recommendedName>
        <fullName evidence="1">tRNA(Ile)-lysidine synthetase</fullName>
        <ecNumber evidence="1">6.3.4.19</ecNumber>
    </recommendedName>
</protein>
<gene>
    <name evidence="8" type="primary">tilS</name>
    <name evidence="8" type="ORF">ENJ40_04305</name>
</gene>
<dbReference type="SUPFAM" id="SSF52402">
    <property type="entry name" value="Adenine nucleotide alpha hydrolases-like"/>
    <property type="match status" value="1"/>
</dbReference>
<reference evidence="8" key="1">
    <citation type="journal article" date="2020" name="mSystems">
        <title>Genome- and Community-Level Interaction Insights into Carbon Utilization and Element Cycling Functions of Hydrothermarchaeota in Hydrothermal Sediment.</title>
        <authorList>
            <person name="Zhou Z."/>
            <person name="Liu Y."/>
            <person name="Xu W."/>
            <person name="Pan J."/>
            <person name="Luo Z.H."/>
            <person name="Li M."/>
        </authorList>
    </citation>
    <scope>NUCLEOTIDE SEQUENCE [LARGE SCALE GENOMIC DNA]</scope>
    <source>
        <strain evidence="8">HyVt-483</strain>
    </source>
</reference>
<evidence type="ECO:0000256" key="6">
    <source>
        <dbReference type="ARBA" id="ARBA00048539"/>
    </source>
</evidence>
<dbReference type="GO" id="GO:0032267">
    <property type="term" value="F:tRNA(Ile)-lysidine synthase activity"/>
    <property type="evidence" value="ECO:0007669"/>
    <property type="project" value="UniProtKB-EC"/>
</dbReference>
<evidence type="ECO:0000313" key="8">
    <source>
        <dbReference type="EMBL" id="HFC97669.1"/>
    </source>
</evidence>
<name>A0A7C3CPJ7_9BACT</name>
<dbReference type="InterPro" id="IPR011063">
    <property type="entry name" value="TilS/TtcA_N"/>
</dbReference>
<keyword evidence="5" id="KW-0067">ATP-binding</keyword>
<dbReference type="NCBIfam" id="TIGR02432">
    <property type="entry name" value="lysidine_TilS_N"/>
    <property type="match status" value="1"/>
</dbReference>
<evidence type="ECO:0000256" key="3">
    <source>
        <dbReference type="ARBA" id="ARBA00022694"/>
    </source>
</evidence>
<dbReference type="PANTHER" id="PTHR43033">
    <property type="entry name" value="TRNA(ILE)-LYSIDINE SYNTHASE-RELATED"/>
    <property type="match status" value="1"/>
</dbReference>
<dbReference type="AlphaFoldDB" id="A0A7C3CPJ7"/>
<dbReference type="GO" id="GO:0005524">
    <property type="term" value="F:ATP binding"/>
    <property type="evidence" value="ECO:0007669"/>
    <property type="project" value="UniProtKB-KW"/>
</dbReference>
<evidence type="ECO:0000259" key="7">
    <source>
        <dbReference type="Pfam" id="PF01171"/>
    </source>
</evidence>
<feature type="domain" description="tRNA(Ile)-lysidine/2-thiocytidine synthase N-terminal" evidence="7">
    <location>
        <begin position="25"/>
        <end position="204"/>
    </location>
</feature>
<comment type="catalytic activity">
    <reaction evidence="6">
        <text>cytidine(34) in tRNA(Ile2) + L-lysine + ATP = lysidine(34) in tRNA(Ile2) + AMP + diphosphate + H(+)</text>
        <dbReference type="Rhea" id="RHEA:43744"/>
        <dbReference type="Rhea" id="RHEA-COMP:10625"/>
        <dbReference type="Rhea" id="RHEA-COMP:10670"/>
        <dbReference type="ChEBI" id="CHEBI:15378"/>
        <dbReference type="ChEBI" id="CHEBI:30616"/>
        <dbReference type="ChEBI" id="CHEBI:32551"/>
        <dbReference type="ChEBI" id="CHEBI:33019"/>
        <dbReference type="ChEBI" id="CHEBI:82748"/>
        <dbReference type="ChEBI" id="CHEBI:83665"/>
        <dbReference type="ChEBI" id="CHEBI:456215"/>
        <dbReference type="EC" id="6.3.4.19"/>
    </reaction>
</comment>
<dbReference type="InterPro" id="IPR014729">
    <property type="entry name" value="Rossmann-like_a/b/a_fold"/>
</dbReference>
<dbReference type="GO" id="GO:0008033">
    <property type="term" value="P:tRNA processing"/>
    <property type="evidence" value="ECO:0007669"/>
    <property type="project" value="UniProtKB-KW"/>
</dbReference>
<evidence type="ECO:0000256" key="2">
    <source>
        <dbReference type="ARBA" id="ARBA00022598"/>
    </source>
</evidence>
<dbReference type="EMBL" id="DRMH01000054">
    <property type="protein sequence ID" value="HFC97669.1"/>
    <property type="molecule type" value="Genomic_DNA"/>
</dbReference>
<proteinExistence type="inferred from homology"/>
<accession>A0A7C3CPJ7</accession>
<evidence type="ECO:0000256" key="5">
    <source>
        <dbReference type="ARBA" id="ARBA00022840"/>
    </source>
</evidence>
<dbReference type="Pfam" id="PF01171">
    <property type="entry name" value="ATP_bind_3"/>
    <property type="match status" value="1"/>
</dbReference>
<evidence type="ECO:0000256" key="1">
    <source>
        <dbReference type="ARBA" id="ARBA00013267"/>
    </source>
</evidence>
<keyword evidence="2" id="KW-0436">Ligase</keyword>
<dbReference type="Proteomes" id="UP000886043">
    <property type="component" value="Unassembled WGS sequence"/>
</dbReference>
<dbReference type="CDD" id="cd01992">
    <property type="entry name" value="TilS_N"/>
    <property type="match status" value="1"/>
</dbReference>
<organism evidence="8">
    <name type="scientific">Thermosulfurimonas dismutans</name>
    <dbReference type="NCBI Taxonomy" id="999894"/>
    <lineage>
        <taxon>Bacteria</taxon>
        <taxon>Pseudomonadati</taxon>
        <taxon>Thermodesulfobacteriota</taxon>
        <taxon>Thermodesulfobacteria</taxon>
        <taxon>Thermodesulfobacteriales</taxon>
        <taxon>Thermodesulfobacteriaceae</taxon>
        <taxon>Thermosulfurimonas</taxon>
    </lineage>
</organism>
<dbReference type="InterPro" id="IPR012795">
    <property type="entry name" value="tRNA_Ile_lys_synt_N"/>
</dbReference>
<sequence>MRSSLLRKVRQTIERYALFSPGDRVLVAVSGGVDSMVLLEVLYLLQREYELSLWVAHYDHRLRRGSLEEALWVRQEARRRGLPFIYGVGPVREYARREKISLEMAGRELRYRFFESLRRRLDLQKVALAHHADDLAEEVLLKFIRGAGRRGLAGIPVKREEVVVRPLLLVTRAEIEAFARQRGLRWVEDESNQDPRFWRNRVRHLLLPFLEEHFHPRVRENLKRTALILAEEEELIGD</sequence>